<dbReference type="PROSITE" id="PS50137">
    <property type="entry name" value="DS_RBD"/>
    <property type="match status" value="1"/>
</dbReference>
<organism evidence="7 8">
    <name type="scientific">Postia placenta MAD-698-R-SB12</name>
    <dbReference type="NCBI Taxonomy" id="670580"/>
    <lineage>
        <taxon>Eukaryota</taxon>
        <taxon>Fungi</taxon>
        <taxon>Dikarya</taxon>
        <taxon>Basidiomycota</taxon>
        <taxon>Agaricomycotina</taxon>
        <taxon>Agaricomycetes</taxon>
        <taxon>Polyporales</taxon>
        <taxon>Adustoporiaceae</taxon>
        <taxon>Rhodonia</taxon>
    </lineage>
</organism>
<keyword evidence="2" id="KW-0963">Cytoplasm</keyword>
<dbReference type="InterPro" id="IPR029058">
    <property type="entry name" value="AB_hydrolase_fold"/>
</dbReference>
<dbReference type="SUPFAM" id="SSF53474">
    <property type="entry name" value="alpha/beta-Hydrolases"/>
    <property type="match status" value="2"/>
</dbReference>
<feature type="compositionally biased region" description="Basic residues" evidence="5">
    <location>
        <begin position="766"/>
        <end position="778"/>
    </location>
</feature>
<sequence>MPHALVTDTGVQFSYEDSGAPVGSTSYVTLVLAHGAVFHAPIFRRMFQFAGECNMRLVAVTLRDYPGSTPFTVAEHAALRSPDSTVQASMIRDRGFELAAFLAWLIRTENIPPMSFSSNSVDGRVDVSGGMAVLGWSSGNCMTLSMLAHAASLPTELREILDPYMRTLFVYDPPHFVFGAPKPALKELYIPQRDPRVSAKAVSDIFMNWVSKYYLHSDTVLENLPALSRAELFSGIAQDAADNLSPDTQPSIQRMSAAEIDVIADFSVMQRSHIAMMDVDPSVYHENARRALLEKTAWPRLRVVHVWCDRSPGELVYAAWFAQKMMMEPESAEGRKVVFKRMERANHFTLFPKQSIPVWPTFTTNPGLLLYYEDSGAPAGSQAYVTLVLVHGSVFHTPIYRPMFKHAAEYDIRLVAVTLRDYPGSTPFTPEEHAALRSPDKEMQAAMIRDRGRELASFLAWFIRKEGIPPMTISPSGNGVEETVAGGLALLGWSWGNCMTMSLVAHADSLPEETKELLEPYMRTLVVYDPPYTVFGAPHPTLEEIYAPHRDPKYVGTPAIDAFEKMVSAYYTHSSTVLSNIASITRENFFAGLSPHSGANLVCDIEPTIQRMSADESAATTDNSVLERSQTAFFRVDSSINVDNMRRALHEKVAWPHMRAILLWCDRSLAECVYAAWYAHKMLDESWPKDGRRFAITRMEGVNHFDTAQDVYETEDVLPSAHDSKDDTSDEDVGVATRSHVRGKNGESGREELDMSNLSAEDASKKFRKAEKKHHRPRIQYVYPPSPTSSDGSPPSTPAATPAMPLSQRLRLLQVELAALEVELADPSNPLLQKEREGGHDPGELIRGMVDVKSRLEKISKVKEGKGRLVSVVLGEEGPKMAETANAGKAAPKDKPSAREDTTAGEKARSPDVRDIVEMDRRVGDLEKIVGSSSTALDETSPLPPPLLPMLTRLHAQLTLLTQPRHVDSISRRLKLLLSDLEPSFETTLASLEEEQRKVHAALEELDRAVQSVENSMKENEDVVKRNVKDLDERVEDVGRRVEELKHYSVAPSSLFLHVTTVIIAITDVRVFRHRSIGSMAFFGLDPHETPGHKSNHDSQLPNNEPADWEGWSRRAAGHSMRISYPGCGEGYFFCFRPILCRSFYLVRYYQSVRKDQDSIWHQLRRPKAGIHGFVKLLSSATRNKLTVVATFSQGDSRQGKTIAEASRGFPRQLVRYKESRTRFGVGALRRRCERAAFAVTRHGHVSPFGFLWTWTRLLGHVVINSHFQAPPPSYHTKQTEMAESFRTLLHNVQNDSAAEIHSDWRMQLNNYLQSNGGSRSLTWEVYQSGPQHQPSWTAVAYIRGIEYGKSTGTSQGAVKEEAARQTLAALYQDRGFRG</sequence>
<name>A0A1X6NDQ5_9APHY</name>
<dbReference type="GO" id="GO:0005869">
    <property type="term" value="C:dynactin complex"/>
    <property type="evidence" value="ECO:0007669"/>
    <property type="project" value="InterPro"/>
</dbReference>
<feature type="compositionally biased region" description="Low complexity" evidence="5">
    <location>
        <begin position="788"/>
        <end position="802"/>
    </location>
</feature>
<keyword evidence="8" id="KW-1185">Reference proteome</keyword>
<feature type="region of interest" description="Disordered" evidence="5">
    <location>
        <begin position="881"/>
        <end position="911"/>
    </location>
</feature>
<feature type="domain" description="DRBM" evidence="6">
    <location>
        <begin position="1304"/>
        <end position="1373"/>
    </location>
</feature>
<dbReference type="PANTHER" id="PTHR15346">
    <property type="entry name" value="DYNACTIN SUBUNIT"/>
    <property type="match status" value="1"/>
</dbReference>
<dbReference type="InterPro" id="IPR014720">
    <property type="entry name" value="dsRBD_dom"/>
</dbReference>
<dbReference type="Gene3D" id="3.30.160.20">
    <property type="match status" value="1"/>
</dbReference>
<keyword evidence="4" id="KW-0175">Coiled coil</keyword>
<dbReference type="GO" id="GO:0003723">
    <property type="term" value="F:RNA binding"/>
    <property type="evidence" value="ECO:0007669"/>
    <property type="project" value="UniProtKB-UniRule"/>
</dbReference>
<dbReference type="EMBL" id="KZ110592">
    <property type="protein sequence ID" value="OSX66632.1"/>
    <property type="molecule type" value="Genomic_DNA"/>
</dbReference>
<evidence type="ECO:0000259" key="6">
    <source>
        <dbReference type="PROSITE" id="PS50137"/>
    </source>
</evidence>
<evidence type="ECO:0000313" key="7">
    <source>
        <dbReference type="EMBL" id="OSX66632.1"/>
    </source>
</evidence>
<proteinExistence type="predicted"/>
<keyword evidence="3" id="KW-0694">RNA-binding</keyword>
<dbReference type="SUPFAM" id="SSF54768">
    <property type="entry name" value="dsRNA-binding domain-like"/>
    <property type="match status" value="1"/>
</dbReference>
<dbReference type="Proteomes" id="UP000194127">
    <property type="component" value="Unassembled WGS sequence"/>
</dbReference>
<feature type="compositionally biased region" description="Basic and acidic residues" evidence="5">
    <location>
        <begin position="891"/>
        <end position="911"/>
    </location>
</feature>
<gene>
    <name evidence="7" type="ORF">POSPLADRAFT_1131574</name>
</gene>
<dbReference type="OrthoDB" id="4977at2759"/>
<dbReference type="GO" id="GO:0005737">
    <property type="term" value="C:cytoplasm"/>
    <property type="evidence" value="ECO:0007669"/>
    <property type="project" value="UniProtKB-SubCell"/>
</dbReference>
<protein>
    <recommendedName>
        <fullName evidence="6">DRBM domain-containing protein</fullName>
    </recommendedName>
</protein>
<dbReference type="GeneID" id="36329055"/>
<dbReference type="Gene3D" id="3.40.50.1820">
    <property type="entry name" value="alpha/beta hydrolase"/>
    <property type="match status" value="2"/>
</dbReference>
<reference evidence="7 8" key="1">
    <citation type="submission" date="2017-04" db="EMBL/GenBank/DDBJ databases">
        <title>Genome Sequence of the Model Brown-Rot Fungus Postia placenta SB12.</title>
        <authorList>
            <consortium name="DOE Joint Genome Institute"/>
            <person name="Gaskell J."/>
            <person name="Kersten P."/>
            <person name="Larrondo L.F."/>
            <person name="Canessa P."/>
            <person name="Martinez D."/>
            <person name="Hibbett D."/>
            <person name="Schmoll M."/>
            <person name="Kubicek C.P."/>
            <person name="Martinez A.T."/>
            <person name="Yadav J."/>
            <person name="Master E."/>
            <person name="Magnuson J.K."/>
            <person name="James T."/>
            <person name="Yaver D."/>
            <person name="Berka R."/>
            <person name="Labutti K."/>
            <person name="Lipzen A."/>
            <person name="Aerts A."/>
            <person name="Barry K."/>
            <person name="Henrissat B."/>
            <person name="Blanchette R."/>
            <person name="Grigoriev I."/>
            <person name="Cullen D."/>
        </authorList>
    </citation>
    <scope>NUCLEOTIDE SEQUENCE [LARGE SCALE GENOMIC DNA]</scope>
    <source>
        <strain evidence="7 8">MAD-698-R-SB12</strain>
    </source>
</reference>
<evidence type="ECO:0000313" key="8">
    <source>
        <dbReference type="Proteomes" id="UP000194127"/>
    </source>
</evidence>
<comment type="subcellular location">
    <subcellularLocation>
        <location evidence="1">Cytoplasm</location>
    </subcellularLocation>
</comment>
<dbReference type="STRING" id="670580.A0A1X6NDQ5"/>
<evidence type="ECO:0000256" key="2">
    <source>
        <dbReference type="ARBA" id="ARBA00022490"/>
    </source>
</evidence>
<feature type="compositionally biased region" description="Basic and acidic residues" evidence="5">
    <location>
        <begin position="744"/>
        <end position="753"/>
    </location>
</feature>
<feature type="coiled-coil region" evidence="4">
    <location>
        <begin position="989"/>
        <end position="1023"/>
    </location>
</feature>
<evidence type="ECO:0000256" key="4">
    <source>
        <dbReference type="SAM" id="Coils"/>
    </source>
</evidence>
<evidence type="ECO:0000256" key="1">
    <source>
        <dbReference type="ARBA" id="ARBA00004496"/>
    </source>
</evidence>
<dbReference type="GO" id="GO:0007017">
    <property type="term" value="P:microtubule-based process"/>
    <property type="evidence" value="ECO:0007669"/>
    <property type="project" value="InterPro"/>
</dbReference>
<dbReference type="InterPro" id="IPR028133">
    <property type="entry name" value="Dynamitin"/>
</dbReference>
<accession>A0A1X6NDQ5</accession>
<evidence type="ECO:0000256" key="5">
    <source>
        <dbReference type="SAM" id="MobiDB-lite"/>
    </source>
</evidence>
<feature type="region of interest" description="Disordered" evidence="5">
    <location>
        <begin position="716"/>
        <end position="802"/>
    </location>
</feature>
<dbReference type="RefSeq" id="XP_024343426.1">
    <property type="nucleotide sequence ID" value="XM_024484106.1"/>
</dbReference>
<evidence type="ECO:0000256" key="3">
    <source>
        <dbReference type="PROSITE-ProRule" id="PRU00266"/>
    </source>
</evidence>
<dbReference type="Pfam" id="PF04912">
    <property type="entry name" value="Dynamitin"/>
    <property type="match status" value="2"/>
</dbReference>